<proteinExistence type="predicted"/>
<evidence type="ECO:0000313" key="2">
    <source>
        <dbReference type="EMBL" id="KAJ1354753.1"/>
    </source>
</evidence>
<gene>
    <name evidence="2" type="ORF">KIN20_011770</name>
</gene>
<comment type="caution">
    <text evidence="2">The sequence shown here is derived from an EMBL/GenBank/DDBJ whole genome shotgun (WGS) entry which is preliminary data.</text>
</comment>
<reference evidence="2" key="1">
    <citation type="submission" date="2021-06" db="EMBL/GenBank/DDBJ databases">
        <title>Parelaphostrongylus tenuis whole genome reference sequence.</title>
        <authorList>
            <person name="Garwood T.J."/>
            <person name="Larsen P.A."/>
            <person name="Fountain-Jones N.M."/>
            <person name="Garbe J.R."/>
            <person name="Macchietto M.G."/>
            <person name="Kania S.A."/>
            <person name="Gerhold R.W."/>
            <person name="Richards J.E."/>
            <person name="Wolf T.M."/>
        </authorList>
    </citation>
    <scope>NUCLEOTIDE SEQUENCE</scope>
    <source>
        <strain evidence="2">MNPRO001-30</strain>
        <tissue evidence="2">Meninges</tissue>
    </source>
</reference>
<organism evidence="2 3">
    <name type="scientific">Parelaphostrongylus tenuis</name>
    <name type="common">Meningeal worm</name>
    <dbReference type="NCBI Taxonomy" id="148309"/>
    <lineage>
        <taxon>Eukaryota</taxon>
        <taxon>Metazoa</taxon>
        <taxon>Ecdysozoa</taxon>
        <taxon>Nematoda</taxon>
        <taxon>Chromadorea</taxon>
        <taxon>Rhabditida</taxon>
        <taxon>Rhabditina</taxon>
        <taxon>Rhabditomorpha</taxon>
        <taxon>Strongyloidea</taxon>
        <taxon>Metastrongylidae</taxon>
        <taxon>Parelaphostrongylus</taxon>
    </lineage>
</organism>
<keyword evidence="1" id="KW-0732">Signal</keyword>
<protein>
    <submittedName>
        <fullName evidence="2">Uncharacterized protein</fullName>
    </submittedName>
</protein>
<feature type="signal peptide" evidence="1">
    <location>
        <begin position="1"/>
        <end position="23"/>
    </location>
</feature>
<dbReference type="Proteomes" id="UP001196413">
    <property type="component" value="Unassembled WGS sequence"/>
</dbReference>
<sequence length="113" mass="12657">MANTPSDALWRIAAFAIIMLISGRDRWCGENPEKLACIEVETGRQVTYDDLNQLMNKYANYFCVLFNADVKRSACFANIFITTCLTRDNVYCTYAHAIIVSTVGTNNAVLCIT</sequence>
<name>A0AAD5MEJ1_PARTN</name>
<evidence type="ECO:0000256" key="1">
    <source>
        <dbReference type="SAM" id="SignalP"/>
    </source>
</evidence>
<dbReference type="EMBL" id="JAHQIW010002194">
    <property type="protein sequence ID" value="KAJ1354753.1"/>
    <property type="molecule type" value="Genomic_DNA"/>
</dbReference>
<dbReference type="AlphaFoldDB" id="A0AAD5MEJ1"/>
<evidence type="ECO:0000313" key="3">
    <source>
        <dbReference type="Proteomes" id="UP001196413"/>
    </source>
</evidence>
<accession>A0AAD5MEJ1</accession>
<keyword evidence="3" id="KW-1185">Reference proteome</keyword>
<feature type="chain" id="PRO_5042283977" evidence="1">
    <location>
        <begin position="24"/>
        <end position="113"/>
    </location>
</feature>